<evidence type="ECO:0000259" key="7">
    <source>
        <dbReference type="Pfam" id="PF12823"/>
    </source>
</evidence>
<dbReference type="InterPro" id="IPR023845">
    <property type="entry name" value="DUF3817_TM"/>
</dbReference>
<feature type="transmembrane region" description="Helical" evidence="6">
    <location>
        <begin position="13"/>
        <end position="38"/>
    </location>
</feature>
<gene>
    <name evidence="8" type="ORF">SAMN04487966_11516</name>
</gene>
<evidence type="ECO:0000256" key="5">
    <source>
        <dbReference type="ARBA" id="ARBA00023136"/>
    </source>
</evidence>
<keyword evidence="5 6" id="KW-0472">Membrane</keyword>
<evidence type="ECO:0000256" key="2">
    <source>
        <dbReference type="ARBA" id="ARBA00022475"/>
    </source>
</evidence>
<feature type="domain" description="DUF3817" evidence="7">
    <location>
        <begin position="20"/>
        <end position="103"/>
    </location>
</feature>
<dbReference type="EMBL" id="FPCG01000015">
    <property type="protein sequence ID" value="SFV24897.1"/>
    <property type="molecule type" value="Genomic_DNA"/>
</dbReference>
<dbReference type="NCBIfam" id="TIGR03954">
    <property type="entry name" value="integ_memb_HG"/>
    <property type="match status" value="1"/>
</dbReference>
<reference evidence="8 9" key="1">
    <citation type="submission" date="2016-10" db="EMBL/GenBank/DDBJ databases">
        <authorList>
            <person name="de Groot N.N."/>
        </authorList>
    </citation>
    <scope>NUCLEOTIDE SEQUENCE [LARGE SCALE GENOMIC DNA]</scope>
    <source>
        <strain evidence="8 9">CGMCC 1.7054</strain>
    </source>
</reference>
<dbReference type="AlphaFoldDB" id="A0A1I7MSH6"/>
<organism evidence="8 9">
    <name type="scientific">Micrococcus terreus</name>
    <dbReference type="NCBI Taxonomy" id="574650"/>
    <lineage>
        <taxon>Bacteria</taxon>
        <taxon>Bacillati</taxon>
        <taxon>Actinomycetota</taxon>
        <taxon>Actinomycetes</taxon>
        <taxon>Micrococcales</taxon>
        <taxon>Micrococcaceae</taxon>
        <taxon>Micrococcus</taxon>
    </lineage>
</organism>
<evidence type="ECO:0000256" key="1">
    <source>
        <dbReference type="ARBA" id="ARBA00004651"/>
    </source>
</evidence>
<evidence type="ECO:0000313" key="8">
    <source>
        <dbReference type="EMBL" id="SFV24897.1"/>
    </source>
</evidence>
<evidence type="ECO:0000256" key="6">
    <source>
        <dbReference type="SAM" id="Phobius"/>
    </source>
</evidence>
<evidence type="ECO:0000256" key="3">
    <source>
        <dbReference type="ARBA" id="ARBA00022692"/>
    </source>
</evidence>
<dbReference type="PANTHER" id="PTHR40077">
    <property type="entry name" value="MEMBRANE PROTEIN-RELATED"/>
    <property type="match status" value="1"/>
</dbReference>
<dbReference type="STRING" id="574650.SAMN04487966_11516"/>
<comment type="subcellular location">
    <subcellularLocation>
        <location evidence="1">Cell membrane</location>
        <topology evidence="1">Multi-pass membrane protein</topology>
    </subcellularLocation>
</comment>
<dbReference type="GO" id="GO:0005886">
    <property type="term" value="C:plasma membrane"/>
    <property type="evidence" value="ECO:0007669"/>
    <property type="project" value="UniProtKB-SubCell"/>
</dbReference>
<keyword evidence="4 6" id="KW-1133">Transmembrane helix</keyword>
<accession>A0A1I7MSH6</accession>
<keyword evidence="3 6" id="KW-0812">Transmembrane</keyword>
<name>A0A1I7MSH6_9MICC</name>
<keyword evidence="9" id="KW-1185">Reference proteome</keyword>
<evidence type="ECO:0000256" key="4">
    <source>
        <dbReference type="ARBA" id="ARBA00022989"/>
    </source>
</evidence>
<sequence>MSASTQQRYGLPLVARVSIVAAFLEAFTWAGLLAGMFLKYVTGTTDVGVSIFGALHGGMFLIYLAIALITAITLRWPWRVTALSIIAAVPPLTTIPLEIWLRRRGHLGC</sequence>
<dbReference type="RefSeq" id="WP_177227967.1">
    <property type="nucleotide sequence ID" value="NZ_FPCG01000015.1"/>
</dbReference>
<evidence type="ECO:0000313" key="9">
    <source>
        <dbReference type="Proteomes" id="UP000198881"/>
    </source>
</evidence>
<proteinExistence type="predicted"/>
<keyword evidence="2" id="KW-1003">Cell membrane</keyword>
<feature type="transmembrane region" description="Helical" evidence="6">
    <location>
        <begin position="50"/>
        <end position="74"/>
    </location>
</feature>
<dbReference type="PANTHER" id="PTHR40077:SF1">
    <property type="entry name" value="MEMBRANE PROTEIN"/>
    <property type="match status" value="1"/>
</dbReference>
<dbReference type="Proteomes" id="UP000198881">
    <property type="component" value="Unassembled WGS sequence"/>
</dbReference>
<dbReference type="Pfam" id="PF12823">
    <property type="entry name" value="DUF3817"/>
    <property type="match status" value="1"/>
</dbReference>
<protein>
    <submittedName>
        <fullName evidence="8">Integral membrane protein</fullName>
    </submittedName>
</protein>